<reference evidence="1 2" key="1">
    <citation type="submission" date="2023-01" db="EMBL/GenBank/DDBJ databases">
        <title>Complete genome sequence of Roseicyclus marinus strain Dej080120_10.</title>
        <authorList>
            <person name="Ueki S."/>
            <person name="Maruyama F."/>
        </authorList>
    </citation>
    <scope>NUCLEOTIDE SEQUENCE [LARGE SCALE GENOMIC DNA]</scope>
    <source>
        <strain evidence="1 2">Dej080120_10</strain>
    </source>
</reference>
<evidence type="ECO:0000313" key="2">
    <source>
        <dbReference type="Proteomes" id="UP001337723"/>
    </source>
</evidence>
<keyword evidence="2" id="KW-1185">Reference proteome</keyword>
<evidence type="ECO:0000313" key="1">
    <source>
        <dbReference type="EMBL" id="BDW86466.1"/>
    </source>
</evidence>
<name>A0AA48HLI4_9RHOB</name>
<proteinExistence type="predicted"/>
<sequence>MGLLDFIFPRSKAMPEQPDDITRLRKASYSLEDLPETINFPLRKGEPQRAPLALLDATVDDIAFAIVAAESESSAAVGRASALRRLHTLAREAGCRGTDRATDVVLNKGVRK</sequence>
<dbReference type="Proteomes" id="UP001337723">
    <property type="component" value="Chromosome"/>
</dbReference>
<dbReference type="RefSeq" id="WP_338272401.1">
    <property type="nucleotide sequence ID" value="NZ_AP027266.1"/>
</dbReference>
<organism evidence="1 2">
    <name type="scientific">Roseicyclus marinus</name>
    <dbReference type="NCBI Taxonomy" id="2161673"/>
    <lineage>
        <taxon>Bacteria</taxon>
        <taxon>Pseudomonadati</taxon>
        <taxon>Pseudomonadota</taxon>
        <taxon>Alphaproteobacteria</taxon>
        <taxon>Rhodobacterales</taxon>
        <taxon>Roseobacteraceae</taxon>
        <taxon>Roseicyclus</taxon>
    </lineage>
</organism>
<dbReference type="AlphaFoldDB" id="A0AA48HLI4"/>
<accession>A0AA48HLI4</accession>
<gene>
    <name evidence="1" type="ORF">MACH21_26430</name>
</gene>
<dbReference type="EMBL" id="AP027266">
    <property type="protein sequence ID" value="BDW86466.1"/>
    <property type="molecule type" value="Genomic_DNA"/>
</dbReference>
<protein>
    <submittedName>
        <fullName evidence="1">Uncharacterized protein</fullName>
    </submittedName>
</protein>
<dbReference type="KEGG" id="rmai:MACH21_26430"/>